<dbReference type="InterPro" id="IPR039428">
    <property type="entry name" value="NUOK/Mnh_C1-like"/>
</dbReference>
<geneLocation type="mitochondrion" evidence="11"/>
<comment type="similarity">
    <text evidence="2">Belongs to the complex I subunit 4L family.</text>
</comment>
<evidence type="ECO:0000256" key="6">
    <source>
        <dbReference type="ARBA" id="ARBA00022989"/>
    </source>
</evidence>
<evidence type="ECO:0000256" key="5">
    <source>
        <dbReference type="ARBA" id="ARBA00022967"/>
    </source>
</evidence>
<keyword evidence="4 10" id="KW-0812">Transmembrane</keyword>
<dbReference type="GO" id="GO:0016020">
    <property type="term" value="C:membrane"/>
    <property type="evidence" value="ECO:0007669"/>
    <property type="project" value="UniProtKB-SubCell"/>
</dbReference>
<organism evidence="11">
    <name type="scientific">Lithophaga curta</name>
    <dbReference type="NCBI Taxonomy" id="2590090"/>
    <lineage>
        <taxon>Eukaryota</taxon>
        <taxon>Metazoa</taxon>
        <taxon>Spiralia</taxon>
        <taxon>Lophotrochozoa</taxon>
        <taxon>Mollusca</taxon>
        <taxon>Bivalvia</taxon>
        <taxon>Autobranchia</taxon>
        <taxon>Pteriomorphia</taxon>
        <taxon>Mytilida</taxon>
        <taxon>Mytiloidea</taxon>
        <taxon>Mytilidae</taxon>
        <taxon>Lithophaginae</taxon>
        <taxon>Lithophaga</taxon>
    </lineage>
</organism>
<evidence type="ECO:0000256" key="10">
    <source>
        <dbReference type="SAM" id="Phobius"/>
    </source>
</evidence>
<evidence type="ECO:0000313" key="11">
    <source>
        <dbReference type="EMBL" id="QDO71914.1"/>
    </source>
</evidence>
<keyword evidence="8 10" id="KW-0472">Membrane</keyword>
<gene>
    <name evidence="11" type="primary">nad4L</name>
</gene>
<proteinExistence type="inferred from homology"/>
<evidence type="ECO:0000256" key="7">
    <source>
        <dbReference type="ARBA" id="ARBA00023027"/>
    </source>
</evidence>
<evidence type="ECO:0000256" key="4">
    <source>
        <dbReference type="ARBA" id="ARBA00022692"/>
    </source>
</evidence>
<dbReference type="Pfam" id="PF00420">
    <property type="entry name" value="Oxidored_q2"/>
    <property type="match status" value="1"/>
</dbReference>
<name>A0A516EZI2_9BIVA</name>
<keyword evidence="11" id="KW-0496">Mitochondrion</keyword>
<protein>
    <recommendedName>
        <fullName evidence="3">NADH-ubiquinone oxidoreductase chain 4L</fullName>
    </recommendedName>
    <alternativeName>
        <fullName evidence="9">NADH dehydrogenase subunit 4L</fullName>
    </alternativeName>
</protein>
<keyword evidence="5" id="KW-1278">Translocase</keyword>
<evidence type="ECO:0000256" key="2">
    <source>
        <dbReference type="ARBA" id="ARBA00010519"/>
    </source>
</evidence>
<reference evidence="11" key="1">
    <citation type="journal article" date="2019" name="Mol. Phylogenet. Evol.">
        <title>A mitochondrial genome phylogeny of Mytilidae (Bivalvia: Mytilida).</title>
        <authorList>
            <person name="Lee Y."/>
            <person name="Kwak H."/>
            <person name="Shin J."/>
            <person name="Kim S.C."/>
            <person name="Kim T."/>
            <person name="Park J.K."/>
        </authorList>
    </citation>
    <scope>NUCLEOTIDE SEQUENCE</scope>
</reference>
<feature type="transmembrane region" description="Helical" evidence="10">
    <location>
        <begin position="50"/>
        <end position="73"/>
    </location>
</feature>
<accession>A0A516EZI2</accession>
<evidence type="ECO:0000256" key="8">
    <source>
        <dbReference type="ARBA" id="ARBA00023136"/>
    </source>
</evidence>
<dbReference type="Gene3D" id="1.10.287.3510">
    <property type="match status" value="1"/>
</dbReference>
<keyword evidence="6 10" id="KW-1133">Transmembrane helix</keyword>
<keyword evidence="7" id="KW-0520">NAD</keyword>
<evidence type="ECO:0000256" key="1">
    <source>
        <dbReference type="ARBA" id="ARBA00004141"/>
    </source>
</evidence>
<evidence type="ECO:0000256" key="3">
    <source>
        <dbReference type="ARBA" id="ARBA00016612"/>
    </source>
</evidence>
<evidence type="ECO:0000256" key="9">
    <source>
        <dbReference type="ARBA" id="ARBA00031586"/>
    </source>
</evidence>
<comment type="subcellular location">
    <subcellularLocation>
        <location evidence="1">Membrane</location>
        <topology evidence="1">Multi-pass membrane protein</topology>
    </subcellularLocation>
</comment>
<dbReference type="EMBL" id="MK721546">
    <property type="protein sequence ID" value="QDO71914.1"/>
    <property type="molecule type" value="Genomic_DNA"/>
</dbReference>
<sequence length="91" mass="9996">MLVFSWFVYGIGVSVTCRQSDHLLNVILGMEFMALGVYCVASVVPAMNMLPIFMLLMTFSVGEVAIMLSLLVVMARAHGNDRCSSLMVDKC</sequence>
<feature type="transmembrane region" description="Helical" evidence="10">
    <location>
        <begin position="23"/>
        <end position="44"/>
    </location>
</feature>
<dbReference type="AlphaFoldDB" id="A0A516EZI2"/>